<feature type="compositionally biased region" description="Basic and acidic residues" evidence="2">
    <location>
        <begin position="440"/>
        <end position="454"/>
    </location>
</feature>
<accession>Q4Q4W2</accession>
<evidence type="ECO:0000259" key="3">
    <source>
        <dbReference type="PROSITE" id="PS50966"/>
    </source>
</evidence>
<name>Q4Q4W2_LEIMA</name>
<dbReference type="VEuPathDB" id="TriTrypDB:LmjF.32.3090"/>
<feature type="compositionally biased region" description="Basic and acidic residues" evidence="2">
    <location>
        <begin position="1343"/>
        <end position="1354"/>
    </location>
</feature>
<keyword evidence="5" id="KW-1185">Reference proteome</keyword>
<dbReference type="Proteomes" id="UP000000542">
    <property type="component" value="Chromosome 32"/>
</dbReference>
<evidence type="ECO:0000256" key="1">
    <source>
        <dbReference type="PROSITE-ProRule" id="PRU00325"/>
    </source>
</evidence>
<gene>
    <name evidence="4" type="ORF">LMJF_32_3090</name>
</gene>
<feature type="region of interest" description="Disordered" evidence="2">
    <location>
        <begin position="175"/>
        <end position="203"/>
    </location>
</feature>
<feature type="compositionally biased region" description="Low complexity" evidence="2">
    <location>
        <begin position="640"/>
        <end position="656"/>
    </location>
</feature>
<proteinExistence type="predicted"/>
<reference evidence="4 5" key="1">
    <citation type="journal article" date="2005" name="Science">
        <title>The genome of the kinetoplastid parasite, Leishmania major.</title>
        <authorList>
            <person name="Ivens A.C."/>
            <person name="Peacock C.S."/>
            <person name="Worthey E.A."/>
            <person name="Murphy L."/>
            <person name="Aggarwal G."/>
            <person name="Berriman M."/>
            <person name="Sisk E."/>
            <person name="Rajandream M.A."/>
            <person name="Adlem E."/>
            <person name="Aert R."/>
            <person name="Anupama A."/>
            <person name="Apostolou Z."/>
            <person name="Attipoe P."/>
            <person name="Bason N."/>
            <person name="Bauser C."/>
            <person name="Beck A."/>
            <person name="Beverley S.M."/>
            <person name="Bianchettin G."/>
            <person name="Borzym K."/>
            <person name="Bothe G."/>
            <person name="Bruschi C.V."/>
            <person name="Collins M."/>
            <person name="Cadag E."/>
            <person name="Ciarloni L."/>
            <person name="Clayton C."/>
            <person name="Coulson R.M."/>
            <person name="Cronin A."/>
            <person name="Cruz A.K."/>
            <person name="Davies R.M."/>
            <person name="De Gaudenzi J."/>
            <person name="Dobson D.E."/>
            <person name="Duesterhoeft A."/>
            <person name="Fazelina G."/>
            <person name="Fosker N."/>
            <person name="Frasch A.C."/>
            <person name="Fraser A."/>
            <person name="Fuchs M."/>
            <person name="Gabel C."/>
            <person name="Goble A."/>
            <person name="Goffeau A."/>
            <person name="Harris D."/>
            <person name="Hertz-Fowler C."/>
            <person name="Hilbert H."/>
            <person name="Horn D."/>
            <person name="Huang Y."/>
            <person name="Klages S."/>
            <person name="Knights A."/>
            <person name="Kube M."/>
            <person name="Larke N."/>
            <person name="Litvin L."/>
            <person name="Lord A."/>
            <person name="Louie T."/>
            <person name="Marra M."/>
            <person name="Masuy D."/>
            <person name="Matthews K."/>
            <person name="Michaeli S."/>
            <person name="Mottram J.C."/>
            <person name="Muller-Auer S."/>
            <person name="Munden H."/>
            <person name="Nelson S."/>
            <person name="Norbertczak H."/>
            <person name="Oliver K."/>
            <person name="O'neil S."/>
            <person name="Pentony M."/>
            <person name="Pohl T.M."/>
            <person name="Price C."/>
            <person name="Purnelle B."/>
            <person name="Quail M.A."/>
            <person name="Rabbinowitsch E."/>
            <person name="Reinhardt R."/>
            <person name="Rieger M."/>
            <person name="Rinta J."/>
            <person name="Robben J."/>
            <person name="Robertson L."/>
            <person name="Ruiz J.C."/>
            <person name="Rutter S."/>
            <person name="Saunders D."/>
            <person name="Schafer M."/>
            <person name="Schein J."/>
            <person name="Schwartz D.C."/>
            <person name="Seeger K."/>
            <person name="Seyler A."/>
            <person name="Sharp S."/>
            <person name="Shin H."/>
            <person name="Sivam D."/>
            <person name="Squares R."/>
            <person name="Squares S."/>
            <person name="Tosato V."/>
            <person name="Vogt C."/>
            <person name="Volckaert G."/>
            <person name="Wambutt R."/>
            <person name="Warren T."/>
            <person name="Wedler H."/>
            <person name="Woodward J."/>
            <person name="Zhou S."/>
            <person name="Zimmermann W."/>
            <person name="Smith D.F."/>
            <person name="Blackwell J.M."/>
            <person name="Stuart K.D."/>
            <person name="Barrell B."/>
            <person name="Myler P.J."/>
        </authorList>
    </citation>
    <scope>NUCLEOTIDE SEQUENCE [LARGE SCALE GENOMIC DNA]</scope>
    <source>
        <strain evidence="5">MHOM/IL/81/Friedlin</strain>
    </source>
</reference>
<feature type="region of interest" description="Disordered" evidence="2">
    <location>
        <begin position="744"/>
        <end position="775"/>
    </location>
</feature>
<feature type="region of interest" description="Disordered" evidence="2">
    <location>
        <begin position="494"/>
        <end position="658"/>
    </location>
</feature>
<dbReference type="InParanoid" id="Q4Q4W2"/>
<reference evidence="4 5" key="2">
    <citation type="journal article" date="2011" name="Genome Res.">
        <title>Chromosome and gene copy number variation allow major structural change between species and strains of Leishmania.</title>
        <authorList>
            <person name="Rogers M.B."/>
            <person name="Hilley J.D."/>
            <person name="Dickens N.J."/>
            <person name="Wilkes J."/>
            <person name="Bates P.A."/>
            <person name="Depledge D.P."/>
            <person name="Harris D."/>
            <person name="Her Y."/>
            <person name="Herzyk P."/>
            <person name="Imamura H."/>
            <person name="Otto T.D."/>
            <person name="Sanders M."/>
            <person name="Seeger K."/>
            <person name="Dujardin J.C."/>
            <person name="Berriman M."/>
            <person name="Smith D.F."/>
            <person name="Hertz-Fowler C."/>
            <person name="Mottram J.C."/>
        </authorList>
    </citation>
    <scope>NUCLEOTIDE SEQUENCE [LARGE SCALE GENOMIC DNA]</scope>
    <source>
        <strain evidence="5">MHOM/IL/81/Friedlin</strain>
    </source>
</reference>
<dbReference type="VEuPathDB" id="TriTrypDB:LMJLV39_320038900"/>
<evidence type="ECO:0000256" key="2">
    <source>
        <dbReference type="SAM" id="MobiDB-lite"/>
    </source>
</evidence>
<keyword evidence="1" id="KW-0863">Zinc-finger</keyword>
<protein>
    <recommendedName>
        <fullName evidence="3">SWIM-type domain-containing protein</fullName>
    </recommendedName>
</protein>
<feature type="compositionally biased region" description="Low complexity" evidence="2">
    <location>
        <begin position="1305"/>
        <end position="1324"/>
    </location>
</feature>
<dbReference type="VEuPathDB" id="TriTrypDB:LMJFC_320042500"/>
<feature type="region of interest" description="Disordered" evidence="2">
    <location>
        <begin position="311"/>
        <end position="466"/>
    </location>
</feature>
<dbReference type="GO" id="GO:0008270">
    <property type="term" value="F:zinc ion binding"/>
    <property type="evidence" value="ECO:0007669"/>
    <property type="project" value="UniProtKB-KW"/>
</dbReference>
<sequence>MLVLGDVSDSAVLDRKAQPEEERIEEFVPFPAKSSQALSALSFHSSFFSYTTDSSISAEPVLTSKSPALVTSPSSSASRGGRAPLQRTGSLSPQSQPSAPASLSAVHEAGQSPDVKEEKFLFSSSLSSSAVLAEMRTTISQLTTSSFPVPPPLVAASAMTTQVLPCCTDDEGQHCSRASPPAMASSSLSLWTPRTADKPQTEARELRCRGPSAKDPGAADTVLTLPLAALDELPPPTLVSSSSFFSASPSAASPLLAVAASLNETPVRASLSHLATSLLYADGVDPLADEPHTQSRINTAALPWVPMLLPTMPDPKRRQQRGTDTFPPHAEGHDDVRCAAQAGGKPAAKRRRTRKGTKEEASTTGEVVSIAERGMPAPAPLPQSPSSRRRRTSKAATKDAHQIALTTTVRKDAGLAPMPKSEAPLDQKENCDGARGLTESSKDHSPASHTEPRHISLPPNSAKPSTALHPQELTVLGGDVPLSHLFATGSNLSADSKSMAPAACQPPAAPSVPSQSQEERLRRTRFRQARVPRTAAAAAEDGAPPSAGLVAAETSREEAEPASAAATSSPLCLSSPPVPRLPARSEKLDDGGAKAELPASGGTSAAPSLGAARGGKTPTSSLTLPARKRRTVQTTPAGATETPSSTGSGDTSGSNGAATHAVSTSKCAADVQPSLLQAWWSAACTSASSSESGRSCLWVELSEGYQEAHGTLLRQALVYWGWLHSESSVSHCGGLELPIGVSPLSSSSTPKCTSRRRARDRKRSETTAAGASAQCERTDRRVNNGLVVLLCPSPLPMEEALRWWTQRAHVEHSFMPPLLAVSMSADPQSSALGRSDRVPSASRAVPTPEEEYELLRGAIQLASSVYCTDAARSLAVSCTAAGHAALAQLLSLNQVFDSLQVCADTLRSAAGLPPVSSLVQTPLDEDADVGSLTAVLAVTALVQGAGSGSGSAREGGRAASLQERCFAELCRWNGLAAALQRQPRRPQLVLRRVCVNPLHRNGGTSKRKRTPVGPAVSPSALMDPSEGVLSASSVAGSSLLPEERCQWVTYGMVLPATRNEDTFASSARREDRVLASQSPLVALAPAHLSALYLFGRALFTPDNYATAVNVVESYARVSQRCLTDYISDYTCVMTGPLRYSVSATVRRYLQVRVLVELAPLLALVGNMTAAQPLASTRLSAGGACVSPPSTSTLSAPVALFARSQWRTVMLSLSCTCNPRLYEQVPRTDDGVKVCRHVAELFHYFTTQQFSVVGHQAVQREQPLPQHQVQRAPARVDPMLYLRSLSPVSLRTTSSEKRQLSRRSRTSTSTSTSSSGSSTNVISSSLPLPAPYTHSSDLCADSEGTARKQEKHEVSGSDSTDSASSARPPARCRSLQRSATVALSPATPSKAPRTRPSKKAQRSSTAAAANASVASSATASAAGTNFHTQALQYALRLLQERLRDGSGERTADGGRASLATAATRDGGSLFRPSGPPPPARARKRTRSEGVSAGETEHARALRLVEQLLRDQLR</sequence>
<feature type="region of interest" description="Disordered" evidence="2">
    <location>
        <begin position="1444"/>
        <end position="1497"/>
    </location>
</feature>
<feature type="compositionally biased region" description="Low complexity" evidence="2">
    <location>
        <begin position="500"/>
        <end position="516"/>
    </location>
</feature>
<feature type="region of interest" description="Disordered" evidence="2">
    <location>
        <begin position="1289"/>
        <end position="1406"/>
    </location>
</feature>
<feature type="compositionally biased region" description="Basic residues" evidence="2">
    <location>
        <begin position="1391"/>
        <end position="1400"/>
    </location>
</feature>
<feature type="region of interest" description="Disordered" evidence="2">
    <location>
        <begin position="1"/>
        <end position="22"/>
    </location>
</feature>
<feature type="compositionally biased region" description="Low complexity" evidence="2">
    <location>
        <begin position="561"/>
        <end position="575"/>
    </location>
</feature>
<dbReference type="eggNOG" id="ENOG502S8JX">
    <property type="taxonomic scope" value="Eukaryota"/>
</dbReference>
<dbReference type="InterPro" id="IPR007527">
    <property type="entry name" value="Znf_SWIM"/>
</dbReference>
<dbReference type="KEGG" id="lma:LMJF_32_3090"/>
<keyword evidence="1" id="KW-0862">Zinc</keyword>
<feature type="region of interest" description="Disordered" evidence="2">
    <location>
        <begin position="1000"/>
        <end position="1024"/>
    </location>
</feature>
<dbReference type="PROSITE" id="PS50966">
    <property type="entry name" value="ZF_SWIM"/>
    <property type="match status" value="1"/>
</dbReference>
<feature type="compositionally biased region" description="Basic and acidic residues" evidence="2">
    <location>
        <begin position="583"/>
        <end position="593"/>
    </location>
</feature>
<evidence type="ECO:0000313" key="4">
    <source>
        <dbReference type="EMBL" id="CAJ08841.1"/>
    </source>
</evidence>
<dbReference type="EMBL" id="FR796428">
    <property type="protein sequence ID" value="CAJ08841.1"/>
    <property type="molecule type" value="Genomic_DNA"/>
</dbReference>
<dbReference type="OMA" id="WWTQRAH"/>
<dbReference type="RefSeq" id="XP_001685636.1">
    <property type="nucleotide sequence ID" value="XM_001685584.1"/>
</dbReference>
<feature type="compositionally biased region" description="Polar residues" evidence="2">
    <location>
        <begin position="59"/>
        <end position="71"/>
    </location>
</feature>
<dbReference type="HOGENOM" id="CLU_248155_0_0_1"/>
<feature type="compositionally biased region" description="Low complexity" evidence="2">
    <location>
        <begin position="176"/>
        <end position="190"/>
    </location>
</feature>
<feature type="compositionally biased region" description="Low complexity" evidence="2">
    <location>
        <begin position="535"/>
        <end position="553"/>
    </location>
</feature>
<evidence type="ECO:0000313" key="5">
    <source>
        <dbReference type="Proteomes" id="UP000000542"/>
    </source>
</evidence>
<feature type="compositionally biased region" description="Basic and acidic residues" evidence="2">
    <location>
        <begin position="423"/>
        <end position="432"/>
    </location>
</feature>
<feature type="region of interest" description="Disordered" evidence="2">
    <location>
        <begin position="59"/>
        <end position="110"/>
    </location>
</feature>
<feature type="compositionally biased region" description="Basic and acidic residues" evidence="2">
    <location>
        <begin position="12"/>
        <end position="21"/>
    </location>
</feature>
<feature type="compositionally biased region" description="Low complexity" evidence="2">
    <location>
        <begin position="1355"/>
        <end position="1372"/>
    </location>
</feature>
<dbReference type="GeneID" id="5656434"/>
<feature type="compositionally biased region" description="Low complexity" evidence="2">
    <location>
        <begin position="72"/>
        <end position="105"/>
    </location>
</feature>
<feature type="domain" description="SWIM-type" evidence="3">
    <location>
        <begin position="1206"/>
        <end position="1245"/>
    </location>
</feature>
<dbReference type="VEuPathDB" id="TriTrypDB:LMJSD75_320039100"/>
<organism evidence="4 5">
    <name type="scientific">Leishmania major</name>
    <dbReference type="NCBI Taxonomy" id="5664"/>
    <lineage>
        <taxon>Eukaryota</taxon>
        <taxon>Discoba</taxon>
        <taxon>Euglenozoa</taxon>
        <taxon>Kinetoplastea</taxon>
        <taxon>Metakinetoplastina</taxon>
        <taxon>Trypanosomatida</taxon>
        <taxon>Trypanosomatidae</taxon>
        <taxon>Leishmaniinae</taxon>
        <taxon>Leishmania</taxon>
    </lineage>
</organism>
<keyword evidence="1" id="KW-0479">Metal-binding</keyword>